<feature type="chain" id="PRO_5020788009" description="NHL domain-containing protein" evidence="3">
    <location>
        <begin position="20"/>
        <end position="418"/>
    </location>
</feature>
<dbReference type="InterPro" id="IPR011042">
    <property type="entry name" value="6-blade_b-propeller_TolB-like"/>
</dbReference>
<accession>A0A4U6U8X0</accession>
<dbReference type="AlphaFoldDB" id="A0A4U6U8X0"/>
<proteinExistence type="predicted"/>
<evidence type="ECO:0000313" key="5">
    <source>
        <dbReference type="Proteomes" id="UP000298652"/>
    </source>
</evidence>
<evidence type="ECO:0008006" key="6">
    <source>
        <dbReference type="Google" id="ProtNLM"/>
    </source>
</evidence>
<keyword evidence="2" id="KW-0472">Membrane</keyword>
<evidence type="ECO:0000256" key="1">
    <source>
        <dbReference type="SAM" id="MobiDB-lite"/>
    </source>
</evidence>
<protein>
    <recommendedName>
        <fullName evidence="6">NHL domain-containing protein</fullName>
    </recommendedName>
</protein>
<evidence type="ECO:0000256" key="3">
    <source>
        <dbReference type="SAM" id="SignalP"/>
    </source>
</evidence>
<evidence type="ECO:0000313" key="4">
    <source>
        <dbReference type="EMBL" id="TKW10253.1"/>
    </source>
</evidence>
<evidence type="ECO:0000256" key="2">
    <source>
        <dbReference type="SAM" id="Phobius"/>
    </source>
</evidence>
<sequence length="418" mass="44774">MAAAHPLAILLLLPLLAAANLVLEDGYTVTTFSDLNPLPASGPHPYAVLPRPRAGDLLLLDSAGSALYTLALSSPGDPRGLAGGKRDAGFDDGGPGDAAFDRPRSVAVDGADNVYVAHRVRVAGQLHGVVRKVSPNGYTTTIAGGLSSGPGHRDGPAQNATFSPDFELAYVPKICALLVADRGNRMIRQINLKPEDCAREKQSGLGTTSVSVIAILCALVGSIIGFLARHFYPVNEISINHFFSRIQKQYQRTQRKATLISFCDIKSAVASSMAYTLLLKVVRVSCGYLAVVFPSVRLQRDVPRKPSRRPGLRKTSTSPNIGLHNKSPLAPTEQLEDLISFAGDANDKDDSSNANCQEGEEPSFERDLMGLVYTPQGSVKKIDHMIEANLAGFSGHEEHSCLTVSRCSISKRRVHGDK</sequence>
<keyword evidence="5" id="KW-1185">Reference proteome</keyword>
<feature type="region of interest" description="Disordered" evidence="1">
    <location>
        <begin position="302"/>
        <end position="328"/>
    </location>
</feature>
<feature type="transmembrane region" description="Helical" evidence="2">
    <location>
        <begin position="209"/>
        <end position="228"/>
    </location>
</feature>
<dbReference type="PANTHER" id="PTHR13833:SF71">
    <property type="entry name" value="NHL DOMAIN-CONTAINING PROTEIN"/>
    <property type="match status" value="1"/>
</dbReference>
<dbReference type="SUPFAM" id="SSF63829">
    <property type="entry name" value="Calcium-dependent phosphotriesterase"/>
    <property type="match status" value="1"/>
</dbReference>
<feature type="region of interest" description="Disordered" evidence="1">
    <location>
        <begin position="81"/>
        <end position="101"/>
    </location>
</feature>
<dbReference type="EMBL" id="CM016557">
    <property type="protein sequence ID" value="TKW10253.1"/>
    <property type="molecule type" value="Genomic_DNA"/>
</dbReference>
<dbReference type="PANTHER" id="PTHR13833">
    <property type="match status" value="1"/>
</dbReference>
<dbReference type="Gramene" id="TKW10253">
    <property type="protein sequence ID" value="TKW10253"/>
    <property type="gene ID" value="SEVIR_6G150100v2"/>
</dbReference>
<reference evidence="4" key="1">
    <citation type="submission" date="2019-03" db="EMBL/GenBank/DDBJ databases">
        <title>WGS assembly of Setaria viridis.</title>
        <authorList>
            <person name="Huang P."/>
            <person name="Jenkins J."/>
            <person name="Grimwood J."/>
            <person name="Barry K."/>
            <person name="Healey A."/>
            <person name="Mamidi S."/>
            <person name="Sreedasyam A."/>
            <person name="Shu S."/>
            <person name="Feldman M."/>
            <person name="Wu J."/>
            <person name="Yu Y."/>
            <person name="Chen C."/>
            <person name="Johnson J."/>
            <person name="Rokhsar D."/>
            <person name="Baxter I."/>
            <person name="Schmutz J."/>
            <person name="Brutnell T."/>
            <person name="Kellogg E."/>
        </authorList>
    </citation>
    <scope>NUCLEOTIDE SEQUENCE [LARGE SCALE GENOMIC DNA]</scope>
</reference>
<dbReference type="Proteomes" id="UP000298652">
    <property type="component" value="Chromosome 6"/>
</dbReference>
<keyword evidence="2" id="KW-1133">Transmembrane helix</keyword>
<dbReference type="Gene3D" id="2.120.10.30">
    <property type="entry name" value="TolB, C-terminal domain"/>
    <property type="match status" value="1"/>
</dbReference>
<keyword evidence="3" id="KW-0732">Signal</keyword>
<gene>
    <name evidence="4" type="ORF">SEVIR_6G150100v2</name>
</gene>
<keyword evidence="2" id="KW-0812">Transmembrane</keyword>
<dbReference type="OMA" id="CAREKQS"/>
<feature type="signal peptide" evidence="3">
    <location>
        <begin position="1"/>
        <end position="19"/>
    </location>
</feature>
<name>A0A4U6U8X0_SETVI</name>
<organism evidence="4 5">
    <name type="scientific">Setaria viridis</name>
    <name type="common">Green bristlegrass</name>
    <name type="synonym">Setaria italica subsp. viridis</name>
    <dbReference type="NCBI Taxonomy" id="4556"/>
    <lineage>
        <taxon>Eukaryota</taxon>
        <taxon>Viridiplantae</taxon>
        <taxon>Streptophyta</taxon>
        <taxon>Embryophyta</taxon>
        <taxon>Tracheophyta</taxon>
        <taxon>Spermatophyta</taxon>
        <taxon>Magnoliopsida</taxon>
        <taxon>Liliopsida</taxon>
        <taxon>Poales</taxon>
        <taxon>Poaceae</taxon>
        <taxon>PACMAD clade</taxon>
        <taxon>Panicoideae</taxon>
        <taxon>Panicodae</taxon>
        <taxon>Paniceae</taxon>
        <taxon>Cenchrinae</taxon>
        <taxon>Setaria</taxon>
    </lineage>
</organism>